<dbReference type="InterPro" id="IPR009057">
    <property type="entry name" value="Homeodomain-like_sf"/>
</dbReference>
<dbReference type="Gene3D" id="1.10.357.10">
    <property type="entry name" value="Tetracycline Repressor, domain 2"/>
    <property type="match status" value="1"/>
</dbReference>
<name>A0AAE6WYJ7_9GAMM</name>
<dbReference type="Pfam" id="PF00440">
    <property type="entry name" value="TetR_N"/>
    <property type="match status" value="1"/>
</dbReference>
<dbReference type="PANTHER" id="PTHR47752:SF1">
    <property type="entry name" value="HTH-TYPE TRANSCRIPTIONAL REPRESSOR FABR"/>
    <property type="match status" value="1"/>
</dbReference>
<feature type="domain" description="HTH tetR-type" evidence="3">
    <location>
        <begin position="9"/>
        <end position="70"/>
    </location>
</feature>
<gene>
    <name evidence="4" type="ORF">FSC10_14790</name>
</gene>
<dbReference type="AlphaFoldDB" id="A0AAE6WYJ7"/>
<sequence length="209" mass="23709">MSLRAERKQQSHQAILDAALVLSSRGRAFSNISLRELSREVGLVPTAFYRHFKDMQQLGLELLDQVAINLKGVLNRLVEAYLYQVHSDTETSIGLFLQAVEEHPEPWLFFSTERWGGSDFLRTSIERELQFLVADLVDELGNLYSAQGIKSPQHLKLLIQMLVDLSLNWAMGWLSIQGLSDANLQQSRAAEFKAQTVIQMQLLFQGIHA</sequence>
<evidence type="ECO:0000313" key="5">
    <source>
        <dbReference type="Proteomes" id="UP000503505"/>
    </source>
</evidence>
<dbReference type="RefSeq" id="WP_163172581.1">
    <property type="nucleotide sequence ID" value="NZ_CP044463.1"/>
</dbReference>
<organism evidence="4 5">
    <name type="scientific">Acinetobacter schindleri</name>
    <dbReference type="NCBI Taxonomy" id="108981"/>
    <lineage>
        <taxon>Bacteria</taxon>
        <taxon>Pseudomonadati</taxon>
        <taxon>Pseudomonadota</taxon>
        <taxon>Gammaproteobacteria</taxon>
        <taxon>Moraxellales</taxon>
        <taxon>Moraxellaceae</taxon>
        <taxon>Acinetobacter</taxon>
    </lineage>
</organism>
<dbReference type="PANTHER" id="PTHR47752">
    <property type="entry name" value="HTH-TYPE TRANSCRIPTIONAL REPRESSOR FABR"/>
    <property type="match status" value="1"/>
</dbReference>
<accession>A0AAE6WYJ7</accession>
<evidence type="ECO:0000256" key="1">
    <source>
        <dbReference type="ARBA" id="ARBA00023125"/>
    </source>
</evidence>
<feature type="DNA-binding region" description="H-T-H motif" evidence="2">
    <location>
        <begin position="33"/>
        <end position="52"/>
    </location>
</feature>
<evidence type="ECO:0000259" key="3">
    <source>
        <dbReference type="PROSITE" id="PS50977"/>
    </source>
</evidence>
<keyword evidence="1 2" id="KW-0238">DNA-binding</keyword>
<dbReference type="Gene3D" id="1.10.10.60">
    <property type="entry name" value="Homeodomain-like"/>
    <property type="match status" value="1"/>
</dbReference>
<evidence type="ECO:0000313" key="4">
    <source>
        <dbReference type="EMBL" id="QIC68552.1"/>
    </source>
</evidence>
<dbReference type="InterPro" id="IPR050692">
    <property type="entry name" value="HTH_transcr_repressor_FabR"/>
</dbReference>
<dbReference type="Proteomes" id="UP000503505">
    <property type="component" value="Chromosome"/>
</dbReference>
<dbReference type="EMBL" id="CP044463">
    <property type="protein sequence ID" value="QIC68552.1"/>
    <property type="molecule type" value="Genomic_DNA"/>
</dbReference>
<dbReference type="InterPro" id="IPR001647">
    <property type="entry name" value="HTH_TetR"/>
</dbReference>
<reference evidence="4 5" key="1">
    <citation type="submission" date="2019-09" db="EMBL/GenBank/DDBJ databases">
        <title>Non-baumannii Acinetobacter spp. carrying blaNDM-1 isolated in China.</title>
        <authorList>
            <person name="Cui C."/>
            <person name="Chen C."/>
            <person name="Sun J."/>
            <person name="Liu Y."/>
        </authorList>
    </citation>
    <scope>NUCLEOTIDE SEQUENCE [LARGE SCALE GENOMIC DNA]</scope>
    <source>
        <strain evidence="4 5">HZE23-1</strain>
    </source>
</reference>
<protein>
    <submittedName>
        <fullName evidence="4">TetR family transcriptional regulator</fullName>
    </submittedName>
</protein>
<dbReference type="GO" id="GO:0003677">
    <property type="term" value="F:DNA binding"/>
    <property type="evidence" value="ECO:0007669"/>
    <property type="project" value="UniProtKB-UniRule"/>
</dbReference>
<evidence type="ECO:0000256" key="2">
    <source>
        <dbReference type="PROSITE-ProRule" id="PRU00335"/>
    </source>
</evidence>
<dbReference type="PROSITE" id="PS50977">
    <property type="entry name" value="HTH_TETR_2"/>
    <property type="match status" value="1"/>
</dbReference>
<dbReference type="SUPFAM" id="SSF46689">
    <property type="entry name" value="Homeodomain-like"/>
    <property type="match status" value="1"/>
</dbReference>
<proteinExistence type="predicted"/>